<accession>A0A5B0LXA0</accession>
<comment type="caution">
    <text evidence="1">The sequence shown here is derived from an EMBL/GenBank/DDBJ whole genome shotgun (WGS) entry which is preliminary data.</text>
</comment>
<dbReference type="AlphaFoldDB" id="A0A5B0LXA0"/>
<dbReference type="EMBL" id="VDEP01000505">
    <property type="protein sequence ID" value="KAA1068503.1"/>
    <property type="molecule type" value="Genomic_DNA"/>
</dbReference>
<evidence type="ECO:0000313" key="1">
    <source>
        <dbReference type="EMBL" id="KAA1068503.1"/>
    </source>
</evidence>
<dbReference type="Proteomes" id="UP000325313">
    <property type="component" value="Unassembled WGS sequence"/>
</dbReference>
<name>A0A5B0LXA0_PUCGR</name>
<protein>
    <submittedName>
        <fullName evidence="1">Uncharacterized protein</fullName>
    </submittedName>
</protein>
<evidence type="ECO:0000313" key="2">
    <source>
        <dbReference type="Proteomes" id="UP000325313"/>
    </source>
</evidence>
<gene>
    <name evidence="1" type="ORF">PGTUg99_027621</name>
</gene>
<sequence>MFGSDTCSLSGGIAETGACSPSLATTKRDHLPGCLEVYEGGTGVATLTTGAITYFNKPDSSKIDEIFGPPRSYVPEWKLYRDDLMECLLETPKDDFEAPTRVVRHRHKEVPPPLSSGSKFLSSLLFF</sequence>
<proteinExistence type="predicted"/>
<organism evidence="1 2">
    <name type="scientific">Puccinia graminis f. sp. tritici</name>
    <dbReference type="NCBI Taxonomy" id="56615"/>
    <lineage>
        <taxon>Eukaryota</taxon>
        <taxon>Fungi</taxon>
        <taxon>Dikarya</taxon>
        <taxon>Basidiomycota</taxon>
        <taxon>Pucciniomycotina</taxon>
        <taxon>Pucciniomycetes</taxon>
        <taxon>Pucciniales</taxon>
        <taxon>Pucciniaceae</taxon>
        <taxon>Puccinia</taxon>
    </lineage>
</organism>
<reference evidence="1 2" key="1">
    <citation type="submission" date="2019-05" db="EMBL/GenBank/DDBJ databases">
        <title>Emergence of the Ug99 lineage of the wheat stem rust pathogen through somatic hybridization.</title>
        <authorList>
            <person name="Li F."/>
            <person name="Upadhyaya N.M."/>
            <person name="Sperschneider J."/>
            <person name="Matny O."/>
            <person name="Nguyen-Phuc H."/>
            <person name="Mago R."/>
            <person name="Raley C."/>
            <person name="Miller M.E."/>
            <person name="Silverstein K.A.T."/>
            <person name="Henningsen E."/>
            <person name="Hirsch C.D."/>
            <person name="Visser B."/>
            <person name="Pretorius Z.A."/>
            <person name="Steffenson B.J."/>
            <person name="Schwessinger B."/>
            <person name="Dodds P.N."/>
            <person name="Figueroa M."/>
        </authorList>
    </citation>
    <scope>NUCLEOTIDE SEQUENCE [LARGE SCALE GENOMIC DNA]</scope>
    <source>
        <strain evidence="1 2">Ug99</strain>
    </source>
</reference>